<feature type="signal peptide" evidence="1">
    <location>
        <begin position="1"/>
        <end position="20"/>
    </location>
</feature>
<protein>
    <recommendedName>
        <fullName evidence="4">CBM1 domain-containing protein</fullName>
    </recommendedName>
</protein>
<comment type="caution">
    <text evidence="2">The sequence shown here is derived from an EMBL/GenBank/DDBJ whole genome shotgun (WGS) entry which is preliminary data.</text>
</comment>
<evidence type="ECO:0000313" key="3">
    <source>
        <dbReference type="Proteomes" id="UP000664132"/>
    </source>
</evidence>
<evidence type="ECO:0008006" key="4">
    <source>
        <dbReference type="Google" id="ProtNLM"/>
    </source>
</evidence>
<dbReference type="EMBL" id="JAFJYH010000438">
    <property type="protein sequence ID" value="KAG4411803.1"/>
    <property type="molecule type" value="Genomic_DNA"/>
</dbReference>
<evidence type="ECO:0000313" key="2">
    <source>
        <dbReference type="EMBL" id="KAG4411803.1"/>
    </source>
</evidence>
<dbReference type="AlphaFoldDB" id="A0A8H7T3P6"/>
<feature type="non-terminal residue" evidence="2">
    <location>
        <position position="111"/>
    </location>
</feature>
<accession>A0A8H7T3P6</accession>
<dbReference type="OrthoDB" id="3563132at2759"/>
<keyword evidence="3" id="KW-1185">Reference proteome</keyword>
<name>A0A8H7T3P6_9HELO</name>
<organism evidence="2 3">
    <name type="scientific">Cadophora malorum</name>
    <dbReference type="NCBI Taxonomy" id="108018"/>
    <lineage>
        <taxon>Eukaryota</taxon>
        <taxon>Fungi</taxon>
        <taxon>Dikarya</taxon>
        <taxon>Ascomycota</taxon>
        <taxon>Pezizomycotina</taxon>
        <taxon>Leotiomycetes</taxon>
        <taxon>Helotiales</taxon>
        <taxon>Ploettnerulaceae</taxon>
        <taxon>Cadophora</taxon>
    </lineage>
</organism>
<evidence type="ECO:0000256" key="1">
    <source>
        <dbReference type="SAM" id="SignalP"/>
    </source>
</evidence>
<feature type="chain" id="PRO_5034180112" description="CBM1 domain-containing protein" evidence="1">
    <location>
        <begin position="21"/>
        <end position="111"/>
    </location>
</feature>
<sequence length="111" mass="11540">MLFAKSTFLPLLALANIALSQVIVTVTSTVTIVTVTITPTTSTSTAYVTVTGKPPQSTSTSYYTVTVTASQSLPTQSGRCPIEEWGQCGGDGYIGKCAGSCGNDSVCKYKD</sequence>
<keyword evidence="1" id="KW-0732">Signal</keyword>
<reference evidence="2" key="1">
    <citation type="submission" date="2021-02" db="EMBL/GenBank/DDBJ databases">
        <title>Genome sequence Cadophora malorum strain M34.</title>
        <authorList>
            <person name="Stefanovic E."/>
            <person name="Vu D."/>
            <person name="Scully C."/>
            <person name="Dijksterhuis J."/>
            <person name="Roader J."/>
            <person name="Houbraken J."/>
        </authorList>
    </citation>
    <scope>NUCLEOTIDE SEQUENCE</scope>
    <source>
        <strain evidence="2">M34</strain>
    </source>
</reference>
<gene>
    <name evidence="2" type="ORF">IFR04_015066</name>
</gene>
<proteinExistence type="predicted"/>
<dbReference type="Proteomes" id="UP000664132">
    <property type="component" value="Unassembled WGS sequence"/>
</dbReference>